<feature type="transmembrane region" description="Helical" evidence="7">
    <location>
        <begin position="84"/>
        <end position="107"/>
    </location>
</feature>
<dbReference type="Proteomes" id="UP000825886">
    <property type="component" value="Chromosome"/>
</dbReference>
<gene>
    <name evidence="8" type="ORF">K6K13_10265</name>
</gene>
<evidence type="ECO:0000256" key="7">
    <source>
        <dbReference type="HAMAP-Rule" id="MF_01067"/>
    </source>
</evidence>
<comment type="subcellular location">
    <subcellularLocation>
        <location evidence="1">Cell inner membrane</location>
        <topology evidence="1">Multi-pass membrane protein</topology>
    </subcellularLocation>
    <subcellularLocation>
        <location evidence="7">Cell membrane</location>
        <topology evidence="7">Multi-pass membrane protein</topology>
    </subcellularLocation>
</comment>
<feature type="transmembrane region" description="Helical" evidence="7">
    <location>
        <begin position="224"/>
        <end position="245"/>
    </location>
</feature>
<evidence type="ECO:0000256" key="4">
    <source>
        <dbReference type="ARBA" id="ARBA00022692"/>
    </source>
</evidence>
<evidence type="ECO:0000256" key="6">
    <source>
        <dbReference type="ARBA" id="ARBA00023136"/>
    </source>
</evidence>
<keyword evidence="5 7" id="KW-1133">Transmembrane helix</keyword>
<evidence type="ECO:0000313" key="8">
    <source>
        <dbReference type="EMBL" id="QZN97657.1"/>
    </source>
</evidence>
<feature type="transmembrane region" description="Helical" evidence="7">
    <location>
        <begin position="151"/>
        <end position="171"/>
    </location>
</feature>
<keyword evidence="4 7" id="KW-0812">Transmembrane</keyword>
<feature type="transmembrane region" description="Helical" evidence="7">
    <location>
        <begin position="192"/>
        <end position="212"/>
    </location>
</feature>
<evidence type="ECO:0000256" key="5">
    <source>
        <dbReference type="ARBA" id="ARBA00022989"/>
    </source>
</evidence>
<keyword evidence="6 7" id="KW-0472">Membrane</keyword>
<feature type="transmembrane region" description="Helical" evidence="7">
    <location>
        <begin position="20"/>
        <end position="42"/>
    </location>
</feature>
<dbReference type="NCBIfam" id="NF002774">
    <property type="entry name" value="PRK02868.1"/>
    <property type="match status" value="1"/>
</dbReference>
<dbReference type="RefSeq" id="WP_222160694.1">
    <property type="nucleotide sequence ID" value="NZ_CP081864.1"/>
</dbReference>
<reference evidence="8 9" key="1">
    <citation type="submission" date="2021-08" db="EMBL/GenBank/DDBJ databases">
        <title>Culture and genomic analysis of Symbiopectobacterium purcellii sp. nov. gen. nov., isolated from the leafhopper Empoasca decipiens.</title>
        <authorList>
            <person name="Nadal-Jimenez P."/>
            <person name="Siozios S."/>
            <person name="Halliday N."/>
            <person name="Camara M."/>
            <person name="Hurst G.D.D."/>
        </authorList>
    </citation>
    <scope>NUCLEOTIDE SEQUENCE [LARGE SCALE GENOMIC DNA]</scope>
    <source>
        <strain evidence="8 9">SyEd1</strain>
    </source>
</reference>
<sequence>MSITAGTLYRDTMNFTRNQLIGLLLLSLLTAVITVMLNQALIPAPEQLQLLSNVSGDLSSTGQLGLHDLIQQMTPEQQMVLLKVSAASTFAALVGNALLTGGVLTLVRQVSAGQPTSALRSIGASAPLLPRLFFLILVGTILVQLGMLLLIVPGVLLAIAVSLSPVIAAVENKGVFASIRLSAKLAYSNLKLVAPAVLFWLLAKVALLMLVARLPLASPTTMAILMNGVSNLVSAIFLIYLFRLYMLLRQ</sequence>
<dbReference type="InterPro" id="IPR009627">
    <property type="entry name" value="UPF0259"/>
</dbReference>
<protein>
    <recommendedName>
        <fullName evidence="7">UPF0259 membrane protein K6K13_10265</fullName>
    </recommendedName>
</protein>
<keyword evidence="3 7" id="KW-1003">Cell membrane</keyword>
<dbReference type="HAMAP" id="MF_01067">
    <property type="entry name" value="UPF0259"/>
    <property type="match status" value="1"/>
</dbReference>
<comment type="similarity">
    <text evidence="2 7">Belongs to the UPF0259 family.</text>
</comment>
<accession>A0ABX9AR54</accession>
<dbReference type="EMBL" id="CP081864">
    <property type="protein sequence ID" value="QZN97657.1"/>
    <property type="molecule type" value="Genomic_DNA"/>
</dbReference>
<dbReference type="Pfam" id="PF06790">
    <property type="entry name" value="UPF0259"/>
    <property type="match status" value="1"/>
</dbReference>
<proteinExistence type="inferred from homology"/>
<keyword evidence="9" id="KW-1185">Reference proteome</keyword>
<organism evidence="8 9">
    <name type="scientific">Symbiopectobacterium purcellii</name>
    <dbReference type="NCBI Taxonomy" id="2871826"/>
    <lineage>
        <taxon>Bacteria</taxon>
        <taxon>Pseudomonadati</taxon>
        <taxon>Pseudomonadota</taxon>
        <taxon>Gammaproteobacteria</taxon>
        <taxon>Enterobacterales</taxon>
        <taxon>Enterobacteriaceae</taxon>
    </lineage>
</organism>
<feature type="transmembrane region" description="Helical" evidence="7">
    <location>
        <begin position="128"/>
        <end position="145"/>
    </location>
</feature>
<evidence type="ECO:0000313" key="9">
    <source>
        <dbReference type="Proteomes" id="UP000825886"/>
    </source>
</evidence>
<evidence type="ECO:0000256" key="1">
    <source>
        <dbReference type="ARBA" id="ARBA00004429"/>
    </source>
</evidence>
<name>A0ABX9AR54_9ENTR</name>
<evidence type="ECO:0000256" key="3">
    <source>
        <dbReference type="ARBA" id="ARBA00022475"/>
    </source>
</evidence>
<evidence type="ECO:0000256" key="2">
    <source>
        <dbReference type="ARBA" id="ARBA00005633"/>
    </source>
</evidence>